<protein>
    <submittedName>
        <fullName evidence="2">NADP-dependent oxidoreductase</fullName>
    </submittedName>
</protein>
<dbReference type="KEGG" id="sedi:EBB79_12985"/>
<proteinExistence type="predicted"/>
<dbReference type="InterPro" id="IPR013154">
    <property type="entry name" value="ADH-like_N"/>
</dbReference>
<dbReference type="InterPro" id="IPR052733">
    <property type="entry name" value="Chloroplast_QOR"/>
</dbReference>
<accession>A0A3T0N3T8</accession>
<dbReference type="RefSeq" id="WP_127749251.1">
    <property type="nucleotide sequence ID" value="NZ_CP033219.1"/>
</dbReference>
<dbReference type="InterPro" id="IPR011032">
    <property type="entry name" value="GroES-like_sf"/>
</dbReference>
<evidence type="ECO:0000313" key="2">
    <source>
        <dbReference type="EMBL" id="AZV78696.1"/>
    </source>
</evidence>
<dbReference type="Gene3D" id="3.90.180.10">
    <property type="entry name" value="Medium-chain alcohol dehydrogenases, catalytic domain"/>
    <property type="match status" value="1"/>
</dbReference>
<evidence type="ECO:0000313" key="3">
    <source>
        <dbReference type="Proteomes" id="UP000283063"/>
    </source>
</evidence>
<gene>
    <name evidence="2" type="ORF">EBB79_12985</name>
</gene>
<keyword evidence="3" id="KW-1185">Reference proteome</keyword>
<dbReference type="SMART" id="SM00829">
    <property type="entry name" value="PKS_ER"/>
    <property type="match status" value="1"/>
</dbReference>
<dbReference type="OrthoDB" id="9805883at2"/>
<organism evidence="2 3">
    <name type="scientific">Parasedimentitalea marina</name>
    <dbReference type="NCBI Taxonomy" id="2483033"/>
    <lineage>
        <taxon>Bacteria</taxon>
        <taxon>Pseudomonadati</taxon>
        <taxon>Pseudomonadota</taxon>
        <taxon>Alphaproteobacteria</taxon>
        <taxon>Rhodobacterales</taxon>
        <taxon>Paracoccaceae</taxon>
        <taxon>Parasedimentitalea</taxon>
    </lineage>
</organism>
<evidence type="ECO:0000259" key="1">
    <source>
        <dbReference type="SMART" id="SM00829"/>
    </source>
</evidence>
<feature type="domain" description="Enoyl reductase (ER)" evidence="1">
    <location>
        <begin position="8"/>
        <end position="298"/>
    </location>
</feature>
<dbReference type="InterPro" id="IPR020843">
    <property type="entry name" value="ER"/>
</dbReference>
<dbReference type="InterPro" id="IPR036291">
    <property type="entry name" value="NAD(P)-bd_dom_sf"/>
</dbReference>
<dbReference type="EMBL" id="CP033219">
    <property type="protein sequence ID" value="AZV78696.1"/>
    <property type="molecule type" value="Genomic_DNA"/>
</dbReference>
<dbReference type="SUPFAM" id="SSF50129">
    <property type="entry name" value="GroES-like"/>
    <property type="match status" value="1"/>
</dbReference>
<dbReference type="SUPFAM" id="SSF51735">
    <property type="entry name" value="NAD(P)-binding Rossmann-fold domains"/>
    <property type="match status" value="1"/>
</dbReference>
<sequence length="301" mass="31776">MIKVAFAGVNPADWKIRAGHLDVAPFGLELPLTVGLDAAGTVVATGEKVTKVKKGDRVVSGTNLFSNAKPGSYAQYLVVNEQRVAIVPDHISLESAATIPTAGITAWQALFASDKGGLSKGQGTKILINGASGGVGSFAVQLAKWAGAEVAATCSSANLEYVKSLGADLLIDYKTQNIRDELIKWSSNGIDLIVDVISADSLEDPVGLLRKGGKLVSVATLTDDGDVETSIAEAKERGVTKVLAFMNDLNFGEEIQQLIDIVKVGNLKLPPTEAYDLDNVVQAHEKLETGRVRGKLVLRVK</sequence>
<dbReference type="CDD" id="cd05289">
    <property type="entry name" value="MDR_like_2"/>
    <property type="match status" value="1"/>
</dbReference>
<dbReference type="Gene3D" id="3.40.50.720">
    <property type="entry name" value="NAD(P)-binding Rossmann-like Domain"/>
    <property type="match status" value="1"/>
</dbReference>
<dbReference type="PANTHER" id="PTHR44013">
    <property type="entry name" value="ZINC-TYPE ALCOHOL DEHYDROGENASE-LIKE PROTEIN C16A3.02C"/>
    <property type="match status" value="1"/>
</dbReference>
<dbReference type="Pfam" id="PF08240">
    <property type="entry name" value="ADH_N"/>
    <property type="match status" value="1"/>
</dbReference>
<dbReference type="AlphaFoldDB" id="A0A3T0N3T8"/>
<dbReference type="PANTHER" id="PTHR44013:SF1">
    <property type="entry name" value="ZINC-TYPE ALCOHOL DEHYDROGENASE-LIKE PROTEIN C16A3.02C"/>
    <property type="match status" value="1"/>
</dbReference>
<dbReference type="Pfam" id="PF13602">
    <property type="entry name" value="ADH_zinc_N_2"/>
    <property type="match status" value="1"/>
</dbReference>
<reference evidence="2 3" key="1">
    <citation type="submission" date="2018-10" db="EMBL/GenBank/DDBJ databases">
        <title>Parasedimentitalea marina sp. nov., a psychrophilic bacterium isolated from deep seawater of the New Britain Trench.</title>
        <authorList>
            <person name="Cao J."/>
        </authorList>
    </citation>
    <scope>NUCLEOTIDE SEQUENCE [LARGE SCALE GENOMIC DNA]</scope>
    <source>
        <strain evidence="2 3">W43</strain>
    </source>
</reference>
<dbReference type="GO" id="GO:0016491">
    <property type="term" value="F:oxidoreductase activity"/>
    <property type="evidence" value="ECO:0007669"/>
    <property type="project" value="InterPro"/>
</dbReference>
<name>A0A3T0N3T8_9RHOB</name>
<dbReference type="Proteomes" id="UP000283063">
    <property type="component" value="Chromosome"/>
</dbReference>